<keyword evidence="6" id="KW-1185">Reference proteome</keyword>
<keyword evidence="1" id="KW-0479">Metal-binding</keyword>
<dbReference type="GO" id="GO:0006281">
    <property type="term" value="P:DNA repair"/>
    <property type="evidence" value="ECO:0007669"/>
    <property type="project" value="TreeGrafter"/>
</dbReference>
<dbReference type="AlphaFoldDB" id="A0A432Z7F2"/>
<keyword evidence="4" id="KW-0119">Carbohydrate metabolism</keyword>
<dbReference type="Proteomes" id="UP000287022">
    <property type="component" value="Unassembled WGS sequence"/>
</dbReference>
<protein>
    <submittedName>
        <fullName evidence="5">Phosphoglycolate phosphatase</fullName>
    </submittedName>
</protein>
<gene>
    <name evidence="5" type="primary">gph</name>
    <name evidence="5" type="ORF">CWI80_00245</name>
</gene>
<dbReference type="NCBIfam" id="TIGR01549">
    <property type="entry name" value="HAD-SF-IA-v1"/>
    <property type="match status" value="1"/>
</dbReference>
<dbReference type="InterPro" id="IPR006439">
    <property type="entry name" value="HAD-SF_hydro_IA"/>
</dbReference>
<dbReference type="RefSeq" id="WP_026862287.1">
    <property type="nucleotide sequence ID" value="NZ_PIQE01000001.1"/>
</dbReference>
<sequence>MTLAAPDRRPSAVLFDLDGTLLDTAPDLCAALNTVLHAEGRPALDLVTARLQATHGSRSLLDYAFGDTDAARRQQLRQAFLTAYQQAIAVHTCYYQGITEVLAHLQQAEIPTAIVTNKPGALTEQLVPYFPELHHISVRVAGDILAVAKPHPEPLLLAADQLGIAAENCWYVGDAETDIIAGRTAGMRTALASYGYCAPNAALETWGADWILRAPNDLLQLLR</sequence>
<accession>A0A432Z7F2</accession>
<dbReference type="Gene3D" id="3.40.50.1000">
    <property type="entry name" value="HAD superfamily/HAD-like"/>
    <property type="match status" value="1"/>
</dbReference>
<dbReference type="GO" id="GO:0008967">
    <property type="term" value="F:phosphoglycolate phosphatase activity"/>
    <property type="evidence" value="ECO:0007669"/>
    <property type="project" value="TreeGrafter"/>
</dbReference>
<evidence type="ECO:0000256" key="4">
    <source>
        <dbReference type="ARBA" id="ARBA00023277"/>
    </source>
</evidence>
<dbReference type="InterPro" id="IPR050155">
    <property type="entry name" value="HAD-like_hydrolase_sf"/>
</dbReference>
<dbReference type="InterPro" id="IPR023198">
    <property type="entry name" value="PGP-like_dom2"/>
</dbReference>
<dbReference type="InterPro" id="IPR036412">
    <property type="entry name" value="HAD-like_sf"/>
</dbReference>
<evidence type="ECO:0000256" key="1">
    <source>
        <dbReference type="ARBA" id="ARBA00022723"/>
    </source>
</evidence>
<dbReference type="SFLD" id="SFLDG01135">
    <property type="entry name" value="C1.5.6:_HAD__Beta-PGM__Phospha"/>
    <property type="match status" value="1"/>
</dbReference>
<evidence type="ECO:0000313" key="6">
    <source>
        <dbReference type="Proteomes" id="UP000287022"/>
    </source>
</evidence>
<keyword evidence="2" id="KW-0378">Hydrolase</keyword>
<dbReference type="GO" id="GO:0046872">
    <property type="term" value="F:metal ion binding"/>
    <property type="evidence" value="ECO:0007669"/>
    <property type="project" value="UniProtKB-KW"/>
</dbReference>
<evidence type="ECO:0000313" key="5">
    <source>
        <dbReference type="EMBL" id="RUO73834.1"/>
    </source>
</evidence>
<reference evidence="6" key="1">
    <citation type="journal article" date="2018" name="Front. Microbiol.">
        <title>Genome-Based Analysis Reveals the Taxonomy and Diversity of the Family Idiomarinaceae.</title>
        <authorList>
            <person name="Liu Y."/>
            <person name="Lai Q."/>
            <person name="Shao Z."/>
        </authorList>
    </citation>
    <scope>NUCLEOTIDE SEQUENCE [LARGE SCALE GENOMIC DNA]</scope>
    <source>
        <strain evidence="6">c121</strain>
    </source>
</reference>
<dbReference type="Gene3D" id="1.10.150.240">
    <property type="entry name" value="Putative phosphatase, domain 2"/>
    <property type="match status" value="1"/>
</dbReference>
<dbReference type="PANTHER" id="PTHR43434">
    <property type="entry name" value="PHOSPHOGLYCOLATE PHOSPHATASE"/>
    <property type="match status" value="1"/>
</dbReference>
<dbReference type="InterPro" id="IPR023214">
    <property type="entry name" value="HAD_sf"/>
</dbReference>
<dbReference type="SFLD" id="SFLDG01129">
    <property type="entry name" value="C1.5:_HAD__Beta-PGM__Phosphata"/>
    <property type="match status" value="1"/>
</dbReference>
<dbReference type="SFLD" id="SFLDS00003">
    <property type="entry name" value="Haloacid_Dehalogenase"/>
    <property type="match status" value="1"/>
</dbReference>
<dbReference type="PANTHER" id="PTHR43434:SF23">
    <property type="entry name" value="PHOSPHOGLYCOLATE PHOSPHATASE"/>
    <property type="match status" value="1"/>
</dbReference>
<dbReference type="Pfam" id="PF13419">
    <property type="entry name" value="HAD_2"/>
    <property type="match status" value="1"/>
</dbReference>
<proteinExistence type="predicted"/>
<dbReference type="PRINTS" id="PR00413">
    <property type="entry name" value="HADHALOGNASE"/>
</dbReference>
<name>A0A432Z7F2_9GAMM</name>
<evidence type="ECO:0000256" key="2">
    <source>
        <dbReference type="ARBA" id="ARBA00022801"/>
    </source>
</evidence>
<dbReference type="EMBL" id="PIQE01000001">
    <property type="protein sequence ID" value="RUO73834.1"/>
    <property type="molecule type" value="Genomic_DNA"/>
</dbReference>
<dbReference type="GO" id="GO:0005829">
    <property type="term" value="C:cytosol"/>
    <property type="evidence" value="ECO:0007669"/>
    <property type="project" value="TreeGrafter"/>
</dbReference>
<dbReference type="InterPro" id="IPR041492">
    <property type="entry name" value="HAD_2"/>
</dbReference>
<evidence type="ECO:0000256" key="3">
    <source>
        <dbReference type="ARBA" id="ARBA00022842"/>
    </source>
</evidence>
<keyword evidence="3" id="KW-0460">Magnesium</keyword>
<organism evidence="5 6">
    <name type="scientific">Pseudidiomarina sediminum</name>
    <dbReference type="NCBI Taxonomy" id="431675"/>
    <lineage>
        <taxon>Bacteria</taxon>
        <taxon>Pseudomonadati</taxon>
        <taxon>Pseudomonadota</taxon>
        <taxon>Gammaproteobacteria</taxon>
        <taxon>Alteromonadales</taxon>
        <taxon>Idiomarinaceae</taxon>
        <taxon>Pseudidiomarina</taxon>
    </lineage>
</organism>
<dbReference type="STRING" id="1122124.GCA_000423165_01348"/>
<dbReference type="SUPFAM" id="SSF56784">
    <property type="entry name" value="HAD-like"/>
    <property type="match status" value="1"/>
</dbReference>
<comment type="caution">
    <text evidence="5">The sequence shown here is derived from an EMBL/GenBank/DDBJ whole genome shotgun (WGS) entry which is preliminary data.</text>
</comment>